<keyword evidence="4" id="KW-1185">Reference proteome</keyword>
<dbReference type="GO" id="GO:0005783">
    <property type="term" value="C:endoplasmic reticulum"/>
    <property type="evidence" value="ECO:0007669"/>
    <property type="project" value="TreeGrafter"/>
</dbReference>
<dbReference type="Pfam" id="PF01255">
    <property type="entry name" value="Prenyltransf"/>
    <property type="match status" value="1"/>
</dbReference>
<evidence type="ECO:0000256" key="1">
    <source>
        <dbReference type="ARBA" id="ARBA00005432"/>
    </source>
</evidence>
<sequence>MAIISQYLERALLATLSYGEVPKHIAMIMDGNRRYARTHNMPIKEGHLKGFANAANVGAFTPSAKLRTH</sequence>
<reference evidence="3" key="1">
    <citation type="journal article" date="2023" name="IMA Fungus">
        <title>Comparative genomic study of the Penicillium genus elucidates a diverse pangenome and 15 lateral gene transfer events.</title>
        <authorList>
            <person name="Petersen C."/>
            <person name="Sorensen T."/>
            <person name="Nielsen M.R."/>
            <person name="Sondergaard T.E."/>
            <person name="Sorensen J.L."/>
            <person name="Fitzpatrick D.A."/>
            <person name="Frisvad J.C."/>
            <person name="Nielsen K.L."/>
        </authorList>
    </citation>
    <scope>NUCLEOTIDE SEQUENCE</scope>
    <source>
        <strain evidence="3">IBT 15450</strain>
    </source>
</reference>
<dbReference type="SUPFAM" id="SSF64005">
    <property type="entry name" value="Undecaprenyl diphosphate synthase"/>
    <property type="match status" value="1"/>
</dbReference>
<comment type="caution">
    <text evidence="3">The sequence shown here is derived from an EMBL/GenBank/DDBJ whole genome shotgun (WGS) entry which is preliminary data.</text>
</comment>
<dbReference type="EMBL" id="JAQJZL010000009">
    <property type="protein sequence ID" value="KAJ6038264.1"/>
    <property type="molecule type" value="Genomic_DNA"/>
</dbReference>
<evidence type="ECO:0000313" key="3">
    <source>
        <dbReference type="EMBL" id="KAJ6038264.1"/>
    </source>
</evidence>
<dbReference type="GO" id="GO:0016020">
    <property type="term" value="C:membrane"/>
    <property type="evidence" value="ECO:0007669"/>
    <property type="project" value="TreeGrafter"/>
</dbReference>
<dbReference type="GO" id="GO:0005811">
    <property type="term" value="C:lipid droplet"/>
    <property type="evidence" value="ECO:0007669"/>
    <property type="project" value="TreeGrafter"/>
</dbReference>
<comment type="similarity">
    <text evidence="1">Belongs to the UPP synthase family.</text>
</comment>
<keyword evidence="2" id="KW-0808">Transferase</keyword>
<gene>
    <name evidence="3" type="ORF">N7460_008035</name>
</gene>
<accession>A0AAD6I9G8</accession>
<evidence type="ECO:0000256" key="2">
    <source>
        <dbReference type="ARBA" id="ARBA00022679"/>
    </source>
</evidence>
<name>A0AAD6I9G8_PENCN</name>
<dbReference type="Gene3D" id="3.40.1180.10">
    <property type="entry name" value="Decaprenyl diphosphate synthase-like"/>
    <property type="match status" value="1"/>
</dbReference>
<evidence type="ECO:0000313" key="4">
    <source>
        <dbReference type="Proteomes" id="UP001219568"/>
    </source>
</evidence>
<dbReference type="PANTHER" id="PTHR10291">
    <property type="entry name" value="DEHYDRODOLICHYL DIPHOSPHATE SYNTHASE FAMILY MEMBER"/>
    <property type="match status" value="1"/>
</dbReference>
<dbReference type="InterPro" id="IPR036424">
    <property type="entry name" value="UPP_synth-like_sf"/>
</dbReference>
<protein>
    <submittedName>
        <fullName evidence="3">Uncharacterized protein</fullName>
    </submittedName>
</protein>
<reference evidence="3" key="2">
    <citation type="submission" date="2023-01" db="EMBL/GenBank/DDBJ databases">
        <authorList>
            <person name="Petersen C."/>
        </authorList>
    </citation>
    <scope>NUCLEOTIDE SEQUENCE</scope>
    <source>
        <strain evidence="3">IBT 15450</strain>
    </source>
</reference>
<dbReference type="GO" id="GO:1904423">
    <property type="term" value="C:dehydrodolichyl diphosphate synthase complex"/>
    <property type="evidence" value="ECO:0007669"/>
    <property type="project" value="TreeGrafter"/>
</dbReference>
<dbReference type="AlphaFoldDB" id="A0AAD6I9G8"/>
<dbReference type="Proteomes" id="UP001219568">
    <property type="component" value="Unassembled WGS sequence"/>
</dbReference>
<dbReference type="PANTHER" id="PTHR10291:SF43">
    <property type="entry name" value="DEHYDRODOLICHYL DIPHOSPHATE SYNTHASE COMPLEX SUBUNIT DHDDS"/>
    <property type="match status" value="1"/>
</dbReference>
<dbReference type="GO" id="GO:0016094">
    <property type="term" value="P:polyprenol biosynthetic process"/>
    <property type="evidence" value="ECO:0007669"/>
    <property type="project" value="TreeGrafter"/>
</dbReference>
<dbReference type="GO" id="GO:0045547">
    <property type="term" value="F:ditrans,polycis-polyprenyl diphosphate synthase [(2E,6E)-farnesyl diphosphate specific] activity"/>
    <property type="evidence" value="ECO:0007669"/>
    <property type="project" value="TreeGrafter"/>
</dbReference>
<dbReference type="InterPro" id="IPR001441">
    <property type="entry name" value="UPP_synth-like"/>
</dbReference>
<organism evidence="3 4">
    <name type="scientific">Penicillium canescens</name>
    <dbReference type="NCBI Taxonomy" id="5083"/>
    <lineage>
        <taxon>Eukaryota</taxon>
        <taxon>Fungi</taxon>
        <taxon>Dikarya</taxon>
        <taxon>Ascomycota</taxon>
        <taxon>Pezizomycotina</taxon>
        <taxon>Eurotiomycetes</taxon>
        <taxon>Eurotiomycetidae</taxon>
        <taxon>Eurotiales</taxon>
        <taxon>Aspergillaceae</taxon>
        <taxon>Penicillium</taxon>
    </lineage>
</organism>
<proteinExistence type="inferred from homology"/>